<evidence type="ECO:0000313" key="5">
    <source>
        <dbReference type="Proteomes" id="UP001595974"/>
    </source>
</evidence>
<dbReference type="InterPro" id="IPR031939">
    <property type="entry name" value="Adhesin_E-like"/>
</dbReference>
<keyword evidence="2" id="KW-0732">Signal</keyword>
<dbReference type="Proteomes" id="UP001595974">
    <property type="component" value="Unassembled WGS sequence"/>
</dbReference>
<keyword evidence="5" id="KW-1185">Reference proteome</keyword>
<evidence type="ECO:0000256" key="1">
    <source>
        <dbReference type="SAM" id="MobiDB-lite"/>
    </source>
</evidence>
<feature type="non-terminal residue" evidence="4">
    <location>
        <position position="215"/>
    </location>
</feature>
<evidence type="ECO:0000256" key="2">
    <source>
        <dbReference type="SAM" id="SignalP"/>
    </source>
</evidence>
<dbReference type="RefSeq" id="WP_385961374.1">
    <property type="nucleotide sequence ID" value="NZ_JBHSOG010000050.1"/>
</dbReference>
<gene>
    <name evidence="4" type="ORF">ACFPTN_13955</name>
</gene>
<evidence type="ECO:0000313" key="4">
    <source>
        <dbReference type="EMBL" id="MFC5770483.1"/>
    </source>
</evidence>
<feature type="compositionally biased region" description="Low complexity" evidence="1">
    <location>
        <begin position="162"/>
        <end position="178"/>
    </location>
</feature>
<comment type="caution">
    <text evidence="4">The sequence shown here is derived from an EMBL/GenBank/DDBJ whole genome shotgun (WGS) entry which is preliminary data.</text>
</comment>
<evidence type="ECO:0000259" key="3">
    <source>
        <dbReference type="Pfam" id="PF16747"/>
    </source>
</evidence>
<sequence length="215" mass="23177">MKPARLFAALLLLPAALPLCAADWQMVVRDRNRQVEIDRASIFNSDRGTKVSWARVVLASEEAATAGYATIKALNRYDCMNRSFLTVKRVYLDASEQILREEAVAEQAPMLVARNSVDERLWREVCRPPTAKDLEKIADEAVKATAGALEAGKTARPPEAKPPQAAAAGSAPRPGPMAQARPEPIPRTDPAARPAPIPARAAAPAQLRSGDIKPA</sequence>
<feature type="domain" description="Surface-adhesin protein E-like" evidence="3">
    <location>
        <begin position="24"/>
        <end position="127"/>
    </location>
</feature>
<protein>
    <submittedName>
        <fullName evidence="4">Surface-adhesin E family protein</fullName>
    </submittedName>
</protein>
<name>A0ABW1ATJ3_9RHOO</name>
<feature type="signal peptide" evidence="2">
    <location>
        <begin position="1"/>
        <end position="21"/>
    </location>
</feature>
<reference evidence="5" key="1">
    <citation type="journal article" date="2019" name="Int. J. Syst. Evol. Microbiol.">
        <title>The Global Catalogue of Microorganisms (GCM) 10K type strain sequencing project: providing services to taxonomists for standard genome sequencing and annotation.</title>
        <authorList>
            <consortium name="The Broad Institute Genomics Platform"/>
            <consortium name="The Broad Institute Genome Sequencing Center for Infectious Disease"/>
            <person name="Wu L."/>
            <person name="Ma J."/>
        </authorList>
    </citation>
    <scope>NUCLEOTIDE SEQUENCE [LARGE SCALE GENOMIC DNA]</scope>
    <source>
        <strain evidence="5">SHR3</strain>
    </source>
</reference>
<dbReference type="Pfam" id="PF16747">
    <property type="entry name" value="Adhesin_E"/>
    <property type="match status" value="1"/>
</dbReference>
<accession>A0ABW1ATJ3</accession>
<proteinExistence type="predicted"/>
<dbReference type="EMBL" id="JBHSOG010000050">
    <property type="protein sequence ID" value="MFC5770483.1"/>
    <property type="molecule type" value="Genomic_DNA"/>
</dbReference>
<feature type="region of interest" description="Disordered" evidence="1">
    <location>
        <begin position="149"/>
        <end position="215"/>
    </location>
</feature>
<organism evidence="4 5">
    <name type="scientific">Thauera sinica</name>
    <dbReference type="NCBI Taxonomy" id="2665146"/>
    <lineage>
        <taxon>Bacteria</taxon>
        <taxon>Pseudomonadati</taxon>
        <taxon>Pseudomonadota</taxon>
        <taxon>Betaproteobacteria</taxon>
        <taxon>Rhodocyclales</taxon>
        <taxon>Zoogloeaceae</taxon>
        <taxon>Thauera</taxon>
    </lineage>
</organism>
<feature type="chain" id="PRO_5047500981" evidence="2">
    <location>
        <begin position="22"/>
        <end position="215"/>
    </location>
</feature>
<feature type="compositionally biased region" description="Pro residues" evidence="1">
    <location>
        <begin position="183"/>
        <end position="197"/>
    </location>
</feature>